<sequence>MKLIEVTETQDPLAESANYKEPIVLTRNGQVIAVLMPLESESNLDNISTNWRKIIEPEAFAKKTELETTFYQLVEQWKTETRGISSTEQLSMHSAYQQIIGMGSEVIPMLLRELEKNSGRWFWALKSITREDPVLPEQRGKTKEMIEAWLNWGRKKGYIW</sequence>
<dbReference type="AlphaFoldDB" id="A0AAU8JIQ7"/>
<proteinExistence type="predicted"/>
<protein>
    <recommendedName>
        <fullName evidence="2">Antitoxin</fullName>
    </recommendedName>
</protein>
<evidence type="ECO:0008006" key="2">
    <source>
        <dbReference type="Google" id="ProtNLM"/>
    </source>
</evidence>
<gene>
    <name evidence="1" type="ORF">ABWT76_000994</name>
</gene>
<organism evidence="1">
    <name type="scientific">Planktothricoides raciborskii GIHE-MW2</name>
    <dbReference type="NCBI Taxonomy" id="2792601"/>
    <lineage>
        <taxon>Bacteria</taxon>
        <taxon>Bacillati</taxon>
        <taxon>Cyanobacteriota</taxon>
        <taxon>Cyanophyceae</taxon>
        <taxon>Oscillatoriophycideae</taxon>
        <taxon>Oscillatoriales</taxon>
        <taxon>Oscillatoriaceae</taxon>
        <taxon>Planktothricoides</taxon>
    </lineage>
</organism>
<reference evidence="1" key="1">
    <citation type="submission" date="2024-07" db="EMBL/GenBank/DDBJ databases">
        <authorList>
            <person name="Kim Y.J."/>
            <person name="Jeong J.Y."/>
        </authorList>
    </citation>
    <scope>NUCLEOTIDE SEQUENCE</scope>
    <source>
        <strain evidence="1">GIHE-MW2</strain>
    </source>
</reference>
<evidence type="ECO:0000313" key="1">
    <source>
        <dbReference type="EMBL" id="XCM38162.1"/>
    </source>
</evidence>
<accession>A0AAU8JIQ7</accession>
<dbReference type="EMBL" id="CP159837">
    <property type="protein sequence ID" value="XCM38162.1"/>
    <property type="molecule type" value="Genomic_DNA"/>
</dbReference>
<dbReference type="RefSeq" id="WP_354635745.1">
    <property type="nucleotide sequence ID" value="NZ_CP159837.1"/>
</dbReference>
<name>A0AAU8JIQ7_9CYAN</name>